<dbReference type="GO" id="GO:0006955">
    <property type="term" value="P:immune response"/>
    <property type="evidence" value="ECO:0007669"/>
    <property type="project" value="InterPro"/>
</dbReference>
<accession>W0TYK0</accession>
<dbReference type="GO" id="GO:0006952">
    <property type="term" value="P:defense response"/>
    <property type="evidence" value="ECO:0007669"/>
    <property type="project" value="InterPro"/>
</dbReference>
<dbReference type="GO" id="GO:0008009">
    <property type="term" value="F:chemokine activity"/>
    <property type="evidence" value="ECO:0007669"/>
    <property type="project" value="InterPro"/>
</dbReference>
<dbReference type="InterPro" id="IPR001811">
    <property type="entry name" value="Chemokine_IL8-like_dom"/>
</dbReference>
<comment type="subcellular location">
    <subcellularLocation>
        <location evidence="1 6">Secreted</location>
    </subcellularLocation>
</comment>
<dbReference type="PRINTS" id="PR00437">
    <property type="entry name" value="SMALLCYTKCXC"/>
</dbReference>
<dbReference type="EMBL" id="AJ561119">
    <property type="protein sequence ID" value="CAD91126.3"/>
    <property type="molecule type" value="mRNA"/>
</dbReference>
<dbReference type="CDD" id="cd00273">
    <property type="entry name" value="Chemokine_CXC"/>
    <property type="match status" value="1"/>
</dbReference>
<dbReference type="InterPro" id="IPR036048">
    <property type="entry name" value="Interleukin_8-like_sf"/>
</dbReference>
<evidence type="ECO:0000313" key="8">
    <source>
        <dbReference type="EMBL" id="CAD91126.3"/>
    </source>
</evidence>
<keyword evidence="6" id="KW-0145">Chemotaxis</keyword>
<gene>
    <name evidence="8" type="primary">il-8</name>
</gene>
<dbReference type="InterPro" id="IPR001089">
    <property type="entry name" value="Chemokine_CXC"/>
</dbReference>
<comment type="similarity">
    <text evidence="2 6">Belongs to the intercrine alpha (chemokine CxC) family.</text>
</comment>
<reference evidence="8" key="1">
    <citation type="submission" date="2003-05" db="EMBL/GenBank/DDBJ databases">
        <title>Interleukin-8 in the Lesser Spotted Catshark, Scyliorhinus canicula.</title>
        <authorList>
            <person name="Goostrey A."/>
            <person name="Bird S."/>
            <person name="Quinn W."/>
            <person name="Secombes C."/>
        </authorList>
    </citation>
    <scope>NUCLEOTIDE SEQUENCE</scope>
</reference>
<protein>
    <recommendedName>
        <fullName evidence="6">C-X-C motif chemokine</fullName>
    </recommendedName>
</protein>
<dbReference type="InterPro" id="IPR039809">
    <property type="entry name" value="Chemokine_b/g/d"/>
</dbReference>
<dbReference type="PANTHER" id="PTHR12015">
    <property type="entry name" value="SMALL INDUCIBLE CYTOKINE A"/>
    <property type="match status" value="1"/>
</dbReference>
<dbReference type="AlphaFoldDB" id="W0TYK0"/>
<organism evidence="8">
    <name type="scientific">Scyliorhinus canicula</name>
    <name type="common">Small-spotted catshark</name>
    <name type="synonym">Squalus canicula</name>
    <dbReference type="NCBI Taxonomy" id="7830"/>
    <lineage>
        <taxon>Eukaryota</taxon>
        <taxon>Metazoa</taxon>
        <taxon>Chordata</taxon>
        <taxon>Craniata</taxon>
        <taxon>Vertebrata</taxon>
        <taxon>Chondrichthyes</taxon>
        <taxon>Elasmobranchii</taxon>
        <taxon>Galeomorphii</taxon>
        <taxon>Galeoidea</taxon>
        <taxon>Carcharhiniformes</taxon>
        <taxon>Scyliorhinidae</taxon>
        <taxon>Scyliorhinus</taxon>
    </lineage>
</organism>
<dbReference type="SMART" id="SM00199">
    <property type="entry name" value="SCY"/>
    <property type="match status" value="1"/>
</dbReference>
<keyword evidence="4 6" id="KW-0964">Secreted</keyword>
<dbReference type="SUPFAM" id="SSF54117">
    <property type="entry name" value="Interleukin 8-like chemokines"/>
    <property type="match status" value="1"/>
</dbReference>
<evidence type="ECO:0000256" key="5">
    <source>
        <dbReference type="ARBA" id="ARBA00023157"/>
    </source>
</evidence>
<dbReference type="PROSITE" id="PS00471">
    <property type="entry name" value="SMALL_CYTOKINES_CXC"/>
    <property type="match status" value="1"/>
</dbReference>
<feature type="domain" description="Chemokine interleukin-8-like" evidence="7">
    <location>
        <begin position="31"/>
        <end position="92"/>
    </location>
</feature>
<dbReference type="GO" id="GO:0005615">
    <property type="term" value="C:extracellular space"/>
    <property type="evidence" value="ECO:0007669"/>
    <property type="project" value="UniProtKB-UniRule"/>
</dbReference>
<evidence type="ECO:0000259" key="7">
    <source>
        <dbReference type="SMART" id="SM00199"/>
    </source>
</evidence>
<keyword evidence="3 6" id="KW-0202">Cytokine</keyword>
<keyword evidence="6" id="KW-0732">Signal</keyword>
<dbReference type="PANTHER" id="PTHR12015:SF198">
    <property type="entry name" value="PLATELET BASIC PROTEIN"/>
    <property type="match status" value="1"/>
</dbReference>
<proteinExistence type="evidence at transcript level"/>
<dbReference type="Gene3D" id="2.40.50.40">
    <property type="match status" value="1"/>
</dbReference>
<dbReference type="Pfam" id="PF00048">
    <property type="entry name" value="IL8"/>
    <property type="match status" value="1"/>
</dbReference>
<sequence>MNSKVTLAVFALFVLYVAAAQAASLRHAGVSLRCQCIKTNSRFIHPKRMENVEIFPSGSHCSSVEIIATLKNGIPVCLDPEASWVKKLIDMIIKSSKKNNEAH</sequence>
<evidence type="ECO:0000256" key="2">
    <source>
        <dbReference type="ARBA" id="ARBA00010665"/>
    </source>
</evidence>
<feature type="signal peptide" evidence="6">
    <location>
        <begin position="1"/>
        <end position="22"/>
    </location>
</feature>
<evidence type="ECO:0000256" key="6">
    <source>
        <dbReference type="RuleBase" id="RU361149"/>
    </source>
</evidence>
<dbReference type="FunFam" id="2.40.50.40:FF:000004">
    <property type="entry name" value="C-X-C motif chemokine"/>
    <property type="match status" value="1"/>
</dbReference>
<keyword evidence="5" id="KW-1015">Disulfide bond</keyword>
<evidence type="ECO:0000256" key="4">
    <source>
        <dbReference type="ARBA" id="ARBA00022525"/>
    </source>
</evidence>
<evidence type="ECO:0000256" key="3">
    <source>
        <dbReference type="ARBA" id="ARBA00022514"/>
    </source>
</evidence>
<dbReference type="PRINTS" id="PR00436">
    <property type="entry name" value="INTERLEUKIN8"/>
</dbReference>
<dbReference type="InterPro" id="IPR033899">
    <property type="entry name" value="CXC_Chemokine_domain"/>
</dbReference>
<dbReference type="InterPro" id="IPR018048">
    <property type="entry name" value="Chemokine_CXC_CS"/>
</dbReference>
<evidence type="ECO:0000256" key="1">
    <source>
        <dbReference type="ARBA" id="ARBA00004613"/>
    </source>
</evidence>
<name>W0TYK0_SCYCA</name>
<feature type="chain" id="PRO_5005149512" description="C-X-C motif chemokine" evidence="6">
    <location>
        <begin position="23"/>
        <end position="103"/>
    </location>
</feature>